<comment type="caution">
    <text evidence="4">The sequence shown here is derived from an EMBL/GenBank/DDBJ whole genome shotgun (WGS) entry which is preliminary data.</text>
</comment>
<dbReference type="InterPro" id="IPR050832">
    <property type="entry name" value="Bact_Acetyltransf"/>
</dbReference>
<sequence length="192" mass="20151">MPLTFRPAAPEDAAFAGPLIQEAIGDIGWELTGTDNDAAAAQAITELFAQPGHRMSYDVCLLAADQASGQPLGLALSYPGEQSQALDEPLRRRLREGGHPADFPSEGSPGELYLDTLAVAGAARGRGVGGGLLAALTDRAHALGLTQIGLLVAEDNPAARLYARSGYRPVGERTLAGHRYFHLQRQVSAAPE</sequence>
<dbReference type="PANTHER" id="PTHR43877">
    <property type="entry name" value="AMINOALKYLPHOSPHONATE N-ACETYLTRANSFERASE-RELATED-RELATED"/>
    <property type="match status" value="1"/>
</dbReference>
<keyword evidence="1" id="KW-0808">Transferase</keyword>
<proteinExistence type="predicted"/>
<dbReference type="InterPro" id="IPR016181">
    <property type="entry name" value="Acyl_CoA_acyltransferase"/>
</dbReference>
<dbReference type="SUPFAM" id="SSF55729">
    <property type="entry name" value="Acyl-CoA N-acyltransferases (Nat)"/>
    <property type="match status" value="1"/>
</dbReference>
<keyword evidence="5" id="KW-1185">Reference proteome</keyword>
<dbReference type="RefSeq" id="WP_189641670.1">
    <property type="nucleotide sequence ID" value="NZ_BNAL01000001.1"/>
</dbReference>
<dbReference type="PROSITE" id="PS51186">
    <property type="entry name" value="GNAT"/>
    <property type="match status" value="1"/>
</dbReference>
<dbReference type="Pfam" id="PF00583">
    <property type="entry name" value="Acetyltransf_1"/>
    <property type="match status" value="1"/>
</dbReference>
<reference evidence="5" key="1">
    <citation type="journal article" date="2019" name="Int. J. Syst. Evol. Microbiol.">
        <title>The Global Catalogue of Microorganisms (GCM) 10K type strain sequencing project: providing services to taxonomists for standard genome sequencing and annotation.</title>
        <authorList>
            <consortium name="The Broad Institute Genomics Platform"/>
            <consortium name="The Broad Institute Genome Sequencing Center for Infectious Disease"/>
            <person name="Wu L."/>
            <person name="Ma J."/>
        </authorList>
    </citation>
    <scope>NUCLEOTIDE SEQUENCE [LARGE SCALE GENOMIC DNA]</scope>
    <source>
        <strain evidence="5">CGMCC 1.18439</strain>
    </source>
</reference>
<evidence type="ECO:0000259" key="3">
    <source>
        <dbReference type="PROSITE" id="PS51186"/>
    </source>
</evidence>
<keyword evidence="2" id="KW-0012">Acyltransferase</keyword>
<dbReference type="EMBL" id="BNAL01000001">
    <property type="protein sequence ID" value="GHF92702.1"/>
    <property type="molecule type" value="Genomic_DNA"/>
</dbReference>
<organism evidence="4 5">
    <name type="scientific">Deinococcus piscis</name>
    <dbReference type="NCBI Taxonomy" id="394230"/>
    <lineage>
        <taxon>Bacteria</taxon>
        <taxon>Thermotogati</taxon>
        <taxon>Deinococcota</taxon>
        <taxon>Deinococci</taxon>
        <taxon>Deinococcales</taxon>
        <taxon>Deinococcaceae</taxon>
        <taxon>Deinococcus</taxon>
    </lineage>
</organism>
<protein>
    <submittedName>
        <fullName evidence="4">GNAT family N-acetyltransferase</fullName>
    </submittedName>
</protein>
<dbReference type="InterPro" id="IPR000182">
    <property type="entry name" value="GNAT_dom"/>
</dbReference>
<evidence type="ECO:0000256" key="2">
    <source>
        <dbReference type="ARBA" id="ARBA00023315"/>
    </source>
</evidence>
<evidence type="ECO:0000256" key="1">
    <source>
        <dbReference type="ARBA" id="ARBA00022679"/>
    </source>
</evidence>
<feature type="domain" description="N-acetyltransferase" evidence="3">
    <location>
        <begin position="3"/>
        <end position="186"/>
    </location>
</feature>
<evidence type="ECO:0000313" key="5">
    <source>
        <dbReference type="Proteomes" id="UP000632154"/>
    </source>
</evidence>
<accession>A0ABQ3K139</accession>
<evidence type="ECO:0000313" key="4">
    <source>
        <dbReference type="EMBL" id="GHF92702.1"/>
    </source>
</evidence>
<dbReference type="Proteomes" id="UP000632154">
    <property type="component" value="Unassembled WGS sequence"/>
</dbReference>
<gene>
    <name evidence="4" type="ORF">GCM10017783_00630</name>
</gene>
<name>A0ABQ3K139_9DEIO</name>
<dbReference type="Gene3D" id="3.40.630.30">
    <property type="match status" value="1"/>
</dbReference>